<comment type="caution">
    <text evidence="1">The sequence shown here is derived from an EMBL/GenBank/DDBJ whole genome shotgun (WGS) entry which is preliminary data.</text>
</comment>
<sequence>MMETLRRLGFIDGEEGCQKEETLLLKPSMGKTYTEVAKQPKGKEKAAIRVEIRKKELNRNLNKLAHYLVGIWNPNSVRGDDLKSWGTYLAIFWSLKVI</sequence>
<reference evidence="1 2" key="1">
    <citation type="journal article" date="2018" name="PLoS Genet.">
        <title>Population sequencing reveals clonal diversity and ancestral inbreeding in the grapevine cultivar Chardonnay.</title>
        <authorList>
            <person name="Roach M.J."/>
            <person name="Johnson D.L."/>
            <person name="Bohlmann J."/>
            <person name="van Vuuren H.J."/>
            <person name="Jones S.J."/>
            <person name="Pretorius I.S."/>
            <person name="Schmidt S.A."/>
            <person name="Borneman A.R."/>
        </authorList>
    </citation>
    <scope>NUCLEOTIDE SEQUENCE [LARGE SCALE GENOMIC DNA]</scope>
    <source>
        <strain evidence="2">cv. Chardonnay</strain>
        <tissue evidence="1">Leaf</tissue>
    </source>
</reference>
<gene>
    <name evidence="1" type="ORF">CK203_029754</name>
</gene>
<organism evidence="1 2">
    <name type="scientific">Vitis vinifera</name>
    <name type="common">Grape</name>
    <dbReference type="NCBI Taxonomy" id="29760"/>
    <lineage>
        <taxon>Eukaryota</taxon>
        <taxon>Viridiplantae</taxon>
        <taxon>Streptophyta</taxon>
        <taxon>Embryophyta</taxon>
        <taxon>Tracheophyta</taxon>
        <taxon>Spermatophyta</taxon>
        <taxon>Magnoliopsida</taxon>
        <taxon>eudicotyledons</taxon>
        <taxon>Gunneridae</taxon>
        <taxon>Pentapetalae</taxon>
        <taxon>rosids</taxon>
        <taxon>Vitales</taxon>
        <taxon>Vitaceae</taxon>
        <taxon>Viteae</taxon>
        <taxon>Vitis</taxon>
    </lineage>
</organism>
<evidence type="ECO:0000313" key="2">
    <source>
        <dbReference type="Proteomes" id="UP000288805"/>
    </source>
</evidence>
<accession>A0A438IIH0</accession>
<proteinExistence type="predicted"/>
<dbReference type="Proteomes" id="UP000288805">
    <property type="component" value="Unassembled WGS sequence"/>
</dbReference>
<dbReference type="AlphaFoldDB" id="A0A438IIH0"/>
<protein>
    <submittedName>
        <fullName evidence="1">Uncharacterized protein</fullName>
    </submittedName>
</protein>
<dbReference type="EMBL" id="QGNW01000107">
    <property type="protein sequence ID" value="RVW96405.1"/>
    <property type="molecule type" value="Genomic_DNA"/>
</dbReference>
<evidence type="ECO:0000313" key="1">
    <source>
        <dbReference type="EMBL" id="RVW96405.1"/>
    </source>
</evidence>
<name>A0A438IIH0_VITVI</name>